<dbReference type="InterPro" id="IPR044053">
    <property type="entry name" value="AsaB-like"/>
</dbReference>
<dbReference type="PANTHER" id="PTHR34598">
    <property type="entry name" value="BLL6449 PROTEIN"/>
    <property type="match status" value="1"/>
</dbReference>
<name>A0ABR0EIQ0_ZASCE</name>
<accession>A0ABR0EIQ0</accession>
<evidence type="ECO:0000256" key="2">
    <source>
        <dbReference type="ARBA" id="ARBA00023604"/>
    </source>
</evidence>
<keyword evidence="4" id="KW-1185">Reference proteome</keyword>
<dbReference type="PANTHER" id="PTHR34598:SF3">
    <property type="entry name" value="OXIDOREDUCTASE AN1597"/>
    <property type="match status" value="1"/>
</dbReference>
<dbReference type="Proteomes" id="UP001305779">
    <property type="component" value="Unassembled WGS sequence"/>
</dbReference>
<dbReference type="EMBL" id="JAXOVC010000005">
    <property type="protein sequence ID" value="KAK4501078.1"/>
    <property type="molecule type" value="Genomic_DNA"/>
</dbReference>
<comment type="caution">
    <text evidence="3">The sequence shown here is derived from an EMBL/GenBank/DDBJ whole genome shotgun (WGS) entry which is preliminary data.</text>
</comment>
<evidence type="ECO:0008006" key="5">
    <source>
        <dbReference type="Google" id="ProtNLM"/>
    </source>
</evidence>
<reference evidence="3 4" key="1">
    <citation type="journal article" date="2023" name="G3 (Bethesda)">
        <title>A chromosome-level genome assembly of Zasmidium syzygii isolated from banana leaves.</title>
        <authorList>
            <person name="van Westerhoven A.C."/>
            <person name="Mehrabi R."/>
            <person name="Talebi R."/>
            <person name="Steentjes M.B.F."/>
            <person name="Corcolon B."/>
            <person name="Chong P.A."/>
            <person name="Kema G.H.J."/>
            <person name="Seidl M.F."/>
        </authorList>
    </citation>
    <scope>NUCLEOTIDE SEQUENCE [LARGE SCALE GENOMIC DNA]</scope>
    <source>
        <strain evidence="3 4">P124</strain>
    </source>
</reference>
<evidence type="ECO:0000256" key="1">
    <source>
        <dbReference type="ARBA" id="ARBA00023002"/>
    </source>
</evidence>
<protein>
    <recommendedName>
        <fullName evidence="5">GA4 desaturase family protein</fullName>
    </recommendedName>
</protein>
<evidence type="ECO:0000313" key="4">
    <source>
        <dbReference type="Proteomes" id="UP001305779"/>
    </source>
</evidence>
<gene>
    <name evidence="3" type="ORF">PRZ48_006884</name>
</gene>
<organism evidence="3 4">
    <name type="scientific">Zasmidium cellare</name>
    <name type="common">Wine cellar mold</name>
    <name type="synonym">Racodium cellare</name>
    <dbReference type="NCBI Taxonomy" id="395010"/>
    <lineage>
        <taxon>Eukaryota</taxon>
        <taxon>Fungi</taxon>
        <taxon>Dikarya</taxon>
        <taxon>Ascomycota</taxon>
        <taxon>Pezizomycotina</taxon>
        <taxon>Dothideomycetes</taxon>
        <taxon>Dothideomycetidae</taxon>
        <taxon>Mycosphaerellales</taxon>
        <taxon>Mycosphaerellaceae</taxon>
        <taxon>Zasmidium</taxon>
    </lineage>
</organism>
<sequence>MSAKLNGHSTGRHVSTTVNYFLETPEKVNDAFYLGTVGERRRKHDTAEVTVEDIRGREGDFSLDVQGFQLVSNVSSEKAFADDGKIKAEYYPECETLLKTTTKATRVIIMGHTIRRRDHDVAMEEEKDLPDLHAVGGPTNARWVHVDQSYLGAQERLAIYAGSDAQQLSQTRWAIINIWRAIKPVERDNLAFCDARSVSEEDLHECVAKFVTRDNERDRDDTKDYANMYTNKKDNHLWGVKRPADAGGHRWYYASKMTPDEALLLKIFDSRLDGTARRTPHTAFKCEEDHGPTRESLETRCLVFWET</sequence>
<evidence type="ECO:0000313" key="3">
    <source>
        <dbReference type="EMBL" id="KAK4501078.1"/>
    </source>
</evidence>
<dbReference type="NCBIfam" id="NF041278">
    <property type="entry name" value="CmcJ_NvfI_EfuI"/>
    <property type="match status" value="1"/>
</dbReference>
<proteinExistence type="inferred from homology"/>
<comment type="similarity">
    <text evidence="2">Belongs to the asaB hydroxylase/desaturase family.</text>
</comment>
<keyword evidence="1" id="KW-0560">Oxidoreductase</keyword>